<dbReference type="PANTHER" id="PTHR46620:SF1">
    <property type="entry name" value="J DOMAIN-CONTAINING PROTEIN SPF31"/>
    <property type="match status" value="1"/>
</dbReference>
<reference evidence="3 4" key="1">
    <citation type="journal article" date="2024" name="Nat. Commun.">
        <title>Phylogenomics reveals the evolutionary origins of lichenization in chlorophyte algae.</title>
        <authorList>
            <person name="Puginier C."/>
            <person name="Libourel C."/>
            <person name="Otte J."/>
            <person name="Skaloud P."/>
            <person name="Haon M."/>
            <person name="Grisel S."/>
            <person name="Petersen M."/>
            <person name="Berrin J.G."/>
            <person name="Delaux P.M."/>
            <person name="Dal Grande F."/>
            <person name="Keller J."/>
        </authorList>
    </citation>
    <scope>NUCLEOTIDE SEQUENCE [LARGE SCALE GENOMIC DNA]</scope>
    <source>
        <strain evidence="3 4">SAG 2043</strain>
    </source>
</reference>
<evidence type="ECO:0000313" key="3">
    <source>
        <dbReference type="EMBL" id="KAK9815590.1"/>
    </source>
</evidence>
<dbReference type="PRINTS" id="PR00625">
    <property type="entry name" value="JDOMAIN"/>
</dbReference>
<dbReference type="Pfam" id="PF00226">
    <property type="entry name" value="DnaJ"/>
    <property type="match status" value="1"/>
</dbReference>
<dbReference type="SUPFAM" id="SSF46565">
    <property type="entry name" value="Chaperone J-domain"/>
    <property type="match status" value="1"/>
</dbReference>
<evidence type="ECO:0000313" key="4">
    <source>
        <dbReference type="Proteomes" id="UP001489004"/>
    </source>
</evidence>
<proteinExistence type="predicted"/>
<sequence>MADRAFERAFNQALAGHNQDKEVSTSGRREVTVNPEEELRKTATPMHVDDAISRMLLAAKDKDYFRLLELPAPEVDELGRPVWASTAVDVSKAYRRLSMLVHPDKNPGPEAQQAFEALNQAHRLLRDPGEREELLKQSCEAAQRRREAAEAAATPEERVALFAVKKEKAKELQQHERSSYQAEILRQLQEKKERAKRKREKQSSRRRESSSERSAEEDEGGRDDEIGSIKNRGAKSKRGKPKLIF</sequence>
<gene>
    <name evidence="3" type="ORF">WJX72_006442</name>
</gene>
<organism evidence="3 4">
    <name type="scientific">[Myrmecia] bisecta</name>
    <dbReference type="NCBI Taxonomy" id="41462"/>
    <lineage>
        <taxon>Eukaryota</taxon>
        <taxon>Viridiplantae</taxon>
        <taxon>Chlorophyta</taxon>
        <taxon>core chlorophytes</taxon>
        <taxon>Trebouxiophyceae</taxon>
        <taxon>Trebouxiales</taxon>
        <taxon>Trebouxiaceae</taxon>
        <taxon>Myrmecia</taxon>
    </lineage>
</organism>
<evidence type="ECO:0000256" key="1">
    <source>
        <dbReference type="SAM" id="MobiDB-lite"/>
    </source>
</evidence>
<feature type="domain" description="J" evidence="2">
    <location>
        <begin position="63"/>
        <end position="138"/>
    </location>
</feature>
<name>A0AAW1Q127_9CHLO</name>
<dbReference type="PROSITE" id="PS50076">
    <property type="entry name" value="DNAJ_2"/>
    <property type="match status" value="1"/>
</dbReference>
<dbReference type="PANTHER" id="PTHR46620">
    <property type="entry name" value="J DOMAIN-CONTAINING PROTEIN SPF31"/>
    <property type="match status" value="1"/>
</dbReference>
<feature type="compositionally biased region" description="Basic and acidic residues" evidence="1">
    <location>
        <begin position="167"/>
        <end position="178"/>
    </location>
</feature>
<dbReference type="CDD" id="cd06257">
    <property type="entry name" value="DnaJ"/>
    <property type="match status" value="1"/>
</dbReference>
<feature type="region of interest" description="Disordered" evidence="1">
    <location>
        <begin position="167"/>
        <end position="245"/>
    </location>
</feature>
<dbReference type="InterPro" id="IPR036869">
    <property type="entry name" value="J_dom_sf"/>
</dbReference>
<feature type="compositionally biased region" description="Basic and acidic residues" evidence="1">
    <location>
        <begin position="201"/>
        <end position="214"/>
    </location>
</feature>
<dbReference type="Gene3D" id="1.10.287.110">
    <property type="entry name" value="DnaJ domain"/>
    <property type="match status" value="1"/>
</dbReference>
<dbReference type="Proteomes" id="UP001489004">
    <property type="component" value="Unassembled WGS sequence"/>
</dbReference>
<feature type="compositionally biased region" description="Basic and acidic residues" evidence="1">
    <location>
        <begin position="18"/>
        <end position="33"/>
    </location>
</feature>
<accession>A0AAW1Q127</accession>
<dbReference type="SMART" id="SM00271">
    <property type="entry name" value="DnaJ"/>
    <property type="match status" value="1"/>
</dbReference>
<dbReference type="InterPro" id="IPR001623">
    <property type="entry name" value="DnaJ_domain"/>
</dbReference>
<evidence type="ECO:0000259" key="2">
    <source>
        <dbReference type="PROSITE" id="PS50076"/>
    </source>
</evidence>
<keyword evidence="4" id="KW-1185">Reference proteome</keyword>
<comment type="caution">
    <text evidence="3">The sequence shown here is derived from an EMBL/GenBank/DDBJ whole genome shotgun (WGS) entry which is preliminary data.</text>
</comment>
<dbReference type="EMBL" id="JALJOR010000006">
    <property type="protein sequence ID" value="KAK9815590.1"/>
    <property type="molecule type" value="Genomic_DNA"/>
</dbReference>
<dbReference type="AlphaFoldDB" id="A0AAW1Q127"/>
<protein>
    <recommendedName>
        <fullName evidence="2">J domain-containing protein</fullName>
    </recommendedName>
</protein>
<feature type="region of interest" description="Disordered" evidence="1">
    <location>
        <begin position="11"/>
        <end position="33"/>
    </location>
</feature>
<feature type="compositionally biased region" description="Basic residues" evidence="1">
    <location>
        <begin position="232"/>
        <end position="245"/>
    </location>
</feature>